<dbReference type="OrthoDB" id="9767470at2"/>
<feature type="transmembrane region" description="Helical" evidence="1">
    <location>
        <begin position="378"/>
        <end position="397"/>
    </location>
</feature>
<dbReference type="STRING" id="1545044.SAMN05444276_102298"/>
<gene>
    <name evidence="2" type="ORF">SAMN05444276_102298</name>
</gene>
<reference evidence="3" key="1">
    <citation type="submission" date="2016-10" db="EMBL/GenBank/DDBJ databases">
        <authorList>
            <person name="Varghese N."/>
            <person name="Submissions S."/>
        </authorList>
    </citation>
    <scope>NUCLEOTIDE SEQUENCE [LARGE SCALE GENOMIC DNA]</scope>
    <source>
        <strain evidence="3">DSM 29303</strain>
    </source>
</reference>
<dbReference type="Pfam" id="PF11902">
    <property type="entry name" value="DUF3422"/>
    <property type="match status" value="1"/>
</dbReference>
<dbReference type="RefSeq" id="WP_052176386.1">
    <property type="nucleotide sequence ID" value="NZ_FNNA01000002.1"/>
</dbReference>
<organism evidence="2 3">
    <name type="scientific">Paracoccus sanguinis</name>
    <dbReference type="NCBI Taxonomy" id="1545044"/>
    <lineage>
        <taxon>Bacteria</taxon>
        <taxon>Pseudomonadati</taxon>
        <taxon>Pseudomonadota</taxon>
        <taxon>Alphaproteobacteria</taxon>
        <taxon>Rhodobacterales</taxon>
        <taxon>Paracoccaceae</taxon>
        <taxon>Paracoccus</taxon>
    </lineage>
</organism>
<keyword evidence="1" id="KW-1133">Transmembrane helix</keyword>
<keyword evidence="1" id="KW-0472">Membrane</keyword>
<sequence length="442" mass="48700">MSQDASPIDTSLDHPLRFEMVNELHARPSPRLTAPCKVVYLAFKEPRDAANRDRAQDFAHLAELARRHGAPAPQPGIGHYAAVMGRHELRWEGHTEFVSYTSFTPGRPVRPFDPGMAELFPTEWQARAPGKRLVAALIDVEPFPDTDAALAERLDEWFVVDGLTAVQVLDGAAVIATDFRIDAAGWMRFAVFAREGVGPGRLGRVVQRLTELETYRAMAMLGFPRARALSATLNALDTQMAALVEGLGDDARPAEAVLQDLLALSARLETAATQHNFRFGATRAYEAIVHDRIAALRETRFQGRQTLAEFMSRRFEPAMRTARSAEARLAAMLDRAARAGELLRTRVDVQRSEQNQEILSRMDRRADLQLRLQHTVEGLSVVAISYYAVGLLGYAAAPLAHAAGIDKTLLVAALTPLVVVAVWLGMRRVRARLHDAAGHGDL</sequence>
<accession>A0A1H2WWY7</accession>
<protein>
    <submittedName>
        <fullName evidence="2">Uncharacterized membrane-anchored protein</fullName>
    </submittedName>
</protein>
<dbReference type="Proteomes" id="UP000182944">
    <property type="component" value="Unassembled WGS sequence"/>
</dbReference>
<dbReference type="EMBL" id="FNNA01000002">
    <property type="protein sequence ID" value="SDW85018.1"/>
    <property type="molecule type" value="Genomic_DNA"/>
</dbReference>
<dbReference type="InterPro" id="IPR021830">
    <property type="entry name" value="DUF3422"/>
</dbReference>
<evidence type="ECO:0000313" key="3">
    <source>
        <dbReference type="Proteomes" id="UP000182944"/>
    </source>
</evidence>
<feature type="transmembrane region" description="Helical" evidence="1">
    <location>
        <begin position="409"/>
        <end position="426"/>
    </location>
</feature>
<dbReference type="AlphaFoldDB" id="A0A1H2WWY7"/>
<evidence type="ECO:0000256" key="1">
    <source>
        <dbReference type="SAM" id="Phobius"/>
    </source>
</evidence>
<keyword evidence="1" id="KW-0812">Transmembrane</keyword>
<name>A0A1H2WWY7_9RHOB</name>
<evidence type="ECO:0000313" key="2">
    <source>
        <dbReference type="EMBL" id="SDW85018.1"/>
    </source>
</evidence>
<keyword evidence="3" id="KW-1185">Reference proteome</keyword>
<proteinExistence type="predicted"/>